<dbReference type="Pfam" id="PF21893">
    <property type="entry name" value="DUF6918"/>
    <property type="match status" value="1"/>
</dbReference>
<accession>A0A1I2UI09</accession>
<sequence>MARMTNLTAMCEDPQRREALTTDLCALTNQTAADQSGLKGMAIKGALGAAKKVDSNILEKVINRVQPELLEDLQPHWQKYREQEGAANFGDFLAEHSHEIAEQLVALADRSADKIDNQALAKVYQTVRGKAAGLIEEALPEMGRVIEKHMQSA</sequence>
<reference evidence="1 2" key="1">
    <citation type="submission" date="2016-10" db="EMBL/GenBank/DDBJ databases">
        <authorList>
            <person name="de Groot N.N."/>
        </authorList>
    </citation>
    <scope>NUCLEOTIDE SEQUENCE [LARGE SCALE GENOMIC DNA]</scope>
    <source>
        <strain>J11</strain>
        <strain evidence="2">PG 39</strain>
    </source>
</reference>
<name>A0A1I2UI09_9CORY</name>
<dbReference type="Proteomes" id="UP000199065">
    <property type="component" value="Unassembled WGS sequence"/>
</dbReference>
<dbReference type="STRING" id="185761.SAMN05660282_01867"/>
<dbReference type="EMBL" id="FOPJ01000013">
    <property type="protein sequence ID" value="SFG75979.1"/>
    <property type="molecule type" value="Genomic_DNA"/>
</dbReference>
<keyword evidence="2" id="KW-1185">Reference proteome</keyword>
<evidence type="ECO:0000313" key="2">
    <source>
        <dbReference type="Proteomes" id="UP000199065"/>
    </source>
</evidence>
<organism evidence="1 2">
    <name type="scientific">Corynebacterium spheniscorum</name>
    <dbReference type="NCBI Taxonomy" id="185761"/>
    <lineage>
        <taxon>Bacteria</taxon>
        <taxon>Bacillati</taxon>
        <taxon>Actinomycetota</taxon>
        <taxon>Actinomycetes</taxon>
        <taxon>Mycobacteriales</taxon>
        <taxon>Corynebacteriaceae</taxon>
        <taxon>Corynebacterium</taxon>
    </lineage>
</organism>
<proteinExistence type="predicted"/>
<evidence type="ECO:0000313" key="1">
    <source>
        <dbReference type="EMBL" id="SFG75979.1"/>
    </source>
</evidence>
<gene>
    <name evidence="1" type="ORF">SAMN05660282_01867</name>
</gene>
<dbReference type="AlphaFoldDB" id="A0A1I2UI09"/>
<dbReference type="InterPro" id="IPR054211">
    <property type="entry name" value="DUF6918"/>
</dbReference>
<protein>
    <submittedName>
        <fullName evidence="1">Uncharacterized protein</fullName>
    </submittedName>
</protein>